<name>A0A382TBQ0_9ZZZZ</name>
<feature type="non-terminal residue" evidence="1">
    <location>
        <position position="80"/>
    </location>
</feature>
<sequence>MIGALLESRTAVEKITGVVPPMITPFDDDGQIYEHGLVNVIDFLVERGVAGVFAIGSYGSFPLLENSERKQLAEMILRHI</sequence>
<dbReference type="PANTHER" id="PTHR42849">
    <property type="entry name" value="N-ACETYLNEURAMINATE LYASE"/>
    <property type="match status" value="1"/>
</dbReference>
<dbReference type="Pfam" id="PF00701">
    <property type="entry name" value="DHDPS"/>
    <property type="match status" value="1"/>
</dbReference>
<evidence type="ECO:0000313" key="1">
    <source>
        <dbReference type="EMBL" id="SVD19549.1"/>
    </source>
</evidence>
<dbReference type="GO" id="GO:0005829">
    <property type="term" value="C:cytosol"/>
    <property type="evidence" value="ECO:0007669"/>
    <property type="project" value="TreeGrafter"/>
</dbReference>
<dbReference type="AlphaFoldDB" id="A0A382TBQ0"/>
<dbReference type="PANTHER" id="PTHR42849:SF1">
    <property type="entry name" value="N-ACETYLNEURAMINATE LYASE"/>
    <property type="match status" value="1"/>
</dbReference>
<dbReference type="GO" id="GO:0008747">
    <property type="term" value="F:N-acetylneuraminate lyase activity"/>
    <property type="evidence" value="ECO:0007669"/>
    <property type="project" value="TreeGrafter"/>
</dbReference>
<reference evidence="1" key="1">
    <citation type="submission" date="2018-05" db="EMBL/GenBank/DDBJ databases">
        <authorList>
            <person name="Lanie J.A."/>
            <person name="Ng W.-L."/>
            <person name="Kazmierczak K.M."/>
            <person name="Andrzejewski T.M."/>
            <person name="Davidsen T.M."/>
            <person name="Wayne K.J."/>
            <person name="Tettelin H."/>
            <person name="Glass J.I."/>
            <person name="Rusch D."/>
            <person name="Podicherti R."/>
            <person name="Tsui H.-C.T."/>
            <person name="Winkler M.E."/>
        </authorList>
    </citation>
    <scope>NUCLEOTIDE SEQUENCE</scope>
</reference>
<dbReference type="EMBL" id="UINC01135418">
    <property type="protein sequence ID" value="SVD19549.1"/>
    <property type="molecule type" value="Genomic_DNA"/>
</dbReference>
<dbReference type="SUPFAM" id="SSF51569">
    <property type="entry name" value="Aldolase"/>
    <property type="match status" value="1"/>
</dbReference>
<organism evidence="1">
    <name type="scientific">marine metagenome</name>
    <dbReference type="NCBI Taxonomy" id="408172"/>
    <lineage>
        <taxon>unclassified sequences</taxon>
        <taxon>metagenomes</taxon>
        <taxon>ecological metagenomes</taxon>
    </lineage>
</organism>
<protein>
    <recommendedName>
        <fullName evidence="2">Dihydrodipicolinate synthase family protein</fullName>
    </recommendedName>
</protein>
<proteinExistence type="predicted"/>
<evidence type="ECO:0008006" key="2">
    <source>
        <dbReference type="Google" id="ProtNLM"/>
    </source>
</evidence>
<gene>
    <name evidence="1" type="ORF">METZ01_LOCUS372403</name>
</gene>
<dbReference type="InterPro" id="IPR013785">
    <property type="entry name" value="Aldolase_TIM"/>
</dbReference>
<feature type="non-terminal residue" evidence="1">
    <location>
        <position position="1"/>
    </location>
</feature>
<accession>A0A382TBQ0</accession>
<dbReference type="Gene3D" id="3.20.20.70">
    <property type="entry name" value="Aldolase class I"/>
    <property type="match status" value="1"/>
</dbReference>
<dbReference type="GO" id="GO:0019262">
    <property type="term" value="P:N-acetylneuraminate catabolic process"/>
    <property type="evidence" value="ECO:0007669"/>
    <property type="project" value="TreeGrafter"/>
</dbReference>
<dbReference type="InterPro" id="IPR002220">
    <property type="entry name" value="DapA-like"/>
</dbReference>